<dbReference type="Gene3D" id="3.40.190.10">
    <property type="entry name" value="Periplasmic binding protein-like II"/>
    <property type="match status" value="1"/>
</dbReference>
<name>A0ABV4IBW3_9BURK</name>
<reference evidence="3 4" key="1">
    <citation type="submission" date="2024-08" db="EMBL/GenBank/DDBJ databases">
        <authorList>
            <person name="Feng Z."/>
            <person name="Ronholm J."/>
        </authorList>
    </citation>
    <scope>NUCLEOTIDE SEQUENCE [LARGE SCALE GENOMIC DNA]</scope>
    <source>
        <strain evidence="3 4">4-AB0-8</strain>
    </source>
</reference>
<dbReference type="Pfam" id="PF03401">
    <property type="entry name" value="TctC"/>
    <property type="match status" value="1"/>
</dbReference>
<dbReference type="InterPro" id="IPR042100">
    <property type="entry name" value="Bug_dom1"/>
</dbReference>
<dbReference type="InterPro" id="IPR006311">
    <property type="entry name" value="TAT_signal"/>
</dbReference>
<dbReference type="Gene3D" id="3.40.190.150">
    <property type="entry name" value="Bordetella uptake gene, domain 1"/>
    <property type="match status" value="1"/>
</dbReference>
<evidence type="ECO:0000313" key="4">
    <source>
        <dbReference type="Proteomes" id="UP001567350"/>
    </source>
</evidence>
<keyword evidence="4" id="KW-1185">Reference proteome</keyword>
<dbReference type="PANTHER" id="PTHR42928:SF5">
    <property type="entry name" value="BLR1237 PROTEIN"/>
    <property type="match status" value="1"/>
</dbReference>
<dbReference type="PIRSF" id="PIRSF017082">
    <property type="entry name" value="YflP"/>
    <property type="match status" value="1"/>
</dbReference>
<comment type="caution">
    <text evidence="3">The sequence shown here is derived from an EMBL/GenBank/DDBJ whole genome shotgun (WGS) entry which is preliminary data.</text>
</comment>
<dbReference type="RefSeq" id="WP_370891845.1">
    <property type="nucleotide sequence ID" value="NZ_JBGJLR010000006.1"/>
</dbReference>
<proteinExistence type="inferred from homology"/>
<evidence type="ECO:0000256" key="2">
    <source>
        <dbReference type="SAM" id="SignalP"/>
    </source>
</evidence>
<keyword evidence="2" id="KW-0732">Signal</keyword>
<dbReference type="CDD" id="cd07012">
    <property type="entry name" value="PBP2_Bug_TTT"/>
    <property type="match status" value="1"/>
</dbReference>
<dbReference type="SUPFAM" id="SSF53850">
    <property type="entry name" value="Periplasmic binding protein-like II"/>
    <property type="match status" value="1"/>
</dbReference>
<evidence type="ECO:0000313" key="3">
    <source>
        <dbReference type="EMBL" id="MEZ2739325.1"/>
    </source>
</evidence>
<evidence type="ECO:0000256" key="1">
    <source>
        <dbReference type="ARBA" id="ARBA00006987"/>
    </source>
</evidence>
<dbReference type="PROSITE" id="PS51318">
    <property type="entry name" value="TAT"/>
    <property type="match status" value="1"/>
</dbReference>
<accession>A0ABV4IBW3</accession>
<dbReference type="PANTHER" id="PTHR42928">
    <property type="entry name" value="TRICARBOXYLATE-BINDING PROTEIN"/>
    <property type="match status" value="1"/>
</dbReference>
<dbReference type="Proteomes" id="UP001567350">
    <property type="component" value="Unassembled WGS sequence"/>
</dbReference>
<gene>
    <name evidence="3" type="ORF">ACBP88_07585</name>
</gene>
<feature type="signal peptide" evidence="2">
    <location>
        <begin position="1"/>
        <end position="27"/>
    </location>
</feature>
<protein>
    <submittedName>
        <fullName evidence="3">Bug family tripartite tricarboxylate transporter substrate binding protein</fullName>
    </submittedName>
</protein>
<comment type="similarity">
    <text evidence="1">Belongs to the UPF0065 (bug) family.</text>
</comment>
<dbReference type="EMBL" id="JBGJLR010000006">
    <property type="protein sequence ID" value="MEZ2739325.1"/>
    <property type="molecule type" value="Genomic_DNA"/>
</dbReference>
<dbReference type="InterPro" id="IPR005064">
    <property type="entry name" value="BUG"/>
</dbReference>
<feature type="chain" id="PRO_5047262451" evidence="2">
    <location>
        <begin position="28"/>
        <end position="328"/>
    </location>
</feature>
<organism evidence="3 4">
    <name type="scientific">Comamonas jiangduensis</name>
    <dbReference type="NCBI Taxonomy" id="1194168"/>
    <lineage>
        <taxon>Bacteria</taxon>
        <taxon>Pseudomonadati</taxon>
        <taxon>Pseudomonadota</taxon>
        <taxon>Betaproteobacteria</taxon>
        <taxon>Burkholderiales</taxon>
        <taxon>Comamonadaceae</taxon>
        <taxon>Comamonas</taxon>
    </lineage>
</organism>
<sequence length="328" mass="34454">MISRRQLVAATAASATLSPWGALSAFASNGQPVRLMVGFAAGGSADYVARQMGIQLTEELGVPVVVENRPGAGGRIAVEVVKNAKPDGNTLLVTPGAILTIYPHVYDKLSYDAVADLAPIANLCEMSYSLNIGPAVPESVRTLKDFGLWLKAHPKQASYGSAGAGTAMHFLGALYAAQLGVDYLHIPYKGGVLALQDVMAGQIPSSFNVASEAVAQIGSPKVRTLAVTSKQRMPQFPQVPTFAEQGMDALTASEWMGLLAPKGTPAALVQRLHQAATRSVAAPKVQQALAEMAFTVNQGSTADFAQQLRQDIAKWAPVVQRTGFKAEG</sequence>